<organism evidence="3 4">
    <name type="scientific">Streptomyces spororaveus</name>
    <dbReference type="NCBI Taxonomy" id="284039"/>
    <lineage>
        <taxon>Bacteria</taxon>
        <taxon>Bacillati</taxon>
        <taxon>Actinomycetota</taxon>
        <taxon>Actinomycetes</taxon>
        <taxon>Kitasatosporales</taxon>
        <taxon>Streptomycetaceae</taxon>
        <taxon>Streptomyces</taxon>
    </lineage>
</organism>
<reference evidence="4" key="1">
    <citation type="submission" date="2023-07" db="EMBL/GenBank/DDBJ databases">
        <title>Whole genome shotgun sequence of Streptomyces spororaveus NBRC 15456.</title>
        <authorList>
            <person name="Komaki H."/>
            <person name="Tamura T."/>
        </authorList>
    </citation>
    <scope>NUCLEOTIDE SEQUENCE [LARGE SCALE GENOMIC DNA]</scope>
    <source>
        <strain evidence="4">NBRC 15456</strain>
    </source>
</reference>
<name>A0ABQ3T438_9ACTN</name>
<accession>A0ABQ3T438</accession>
<evidence type="ECO:0000256" key="1">
    <source>
        <dbReference type="SAM" id="MobiDB-lite"/>
    </source>
</evidence>
<keyword evidence="2" id="KW-0472">Membrane</keyword>
<evidence type="ECO:0000313" key="3">
    <source>
        <dbReference type="EMBL" id="GHI75163.1"/>
    </source>
</evidence>
<comment type="caution">
    <text evidence="3">The sequence shown here is derived from an EMBL/GenBank/DDBJ whole genome shotgun (WGS) entry which is preliminary data.</text>
</comment>
<proteinExistence type="predicted"/>
<sequence>MPRSPRSRPISALTACAGALAYTVSKVDLARDGELGMPGFPAPPEAYAQVTDVTAAQLGNAGLGLLMAVVALLLVRPPAARWLRRSVAGVSWLGIAMVGAGVIGFGARAAGVAPGLGERPPHMATAVAALVVGALWVAGWSVATAGVMRGARTTPPTSATSTTRAARTR</sequence>
<evidence type="ECO:0008006" key="5">
    <source>
        <dbReference type="Google" id="ProtNLM"/>
    </source>
</evidence>
<feature type="compositionally biased region" description="Low complexity" evidence="1">
    <location>
        <begin position="151"/>
        <end position="169"/>
    </location>
</feature>
<keyword evidence="2" id="KW-1133">Transmembrane helix</keyword>
<evidence type="ECO:0000256" key="2">
    <source>
        <dbReference type="SAM" id="Phobius"/>
    </source>
</evidence>
<keyword evidence="2" id="KW-0812">Transmembrane</keyword>
<evidence type="ECO:0000313" key="4">
    <source>
        <dbReference type="Proteomes" id="UP000608522"/>
    </source>
</evidence>
<feature type="transmembrane region" description="Helical" evidence="2">
    <location>
        <begin position="53"/>
        <end position="75"/>
    </location>
</feature>
<gene>
    <name evidence="3" type="ORF">Sspor_07240</name>
</gene>
<dbReference type="RefSeq" id="WP_202197665.1">
    <property type="nucleotide sequence ID" value="NZ_BAAATO010000051.1"/>
</dbReference>
<keyword evidence="4" id="KW-1185">Reference proteome</keyword>
<dbReference type="EMBL" id="BNED01000005">
    <property type="protein sequence ID" value="GHI75163.1"/>
    <property type="molecule type" value="Genomic_DNA"/>
</dbReference>
<dbReference type="Proteomes" id="UP000608522">
    <property type="component" value="Unassembled WGS sequence"/>
</dbReference>
<feature type="region of interest" description="Disordered" evidence="1">
    <location>
        <begin position="150"/>
        <end position="169"/>
    </location>
</feature>
<feature type="transmembrane region" description="Helical" evidence="2">
    <location>
        <begin position="123"/>
        <end position="143"/>
    </location>
</feature>
<protein>
    <recommendedName>
        <fullName evidence="5">DUF998 domain-containing protein</fullName>
    </recommendedName>
</protein>
<feature type="transmembrane region" description="Helical" evidence="2">
    <location>
        <begin position="87"/>
        <end position="111"/>
    </location>
</feature>